<dbReference type="GO" id="GO:0005737">
    <property type="term" value="C:cytoplasm"/>
    <property type="evidence" value="ECO:0007669"/>
    <property type="project" value="TreeGrafter"/>
</dbReference>
<feature type="region of interest" description="Disordered" evidence="1">
    <location>
        <begin position="671"/>
        <end position="715"/>
    </location>
</feature>
<gene>
    <name evidence="3" type="ORF">NLI96_g3795</name>
</gene>
<dbReference type="Proteomes" id="UP001212997">
    <property type="component" value="Unassembled WGS sequence"/>
</dbReference>
<sequence length="1070" mass="117773">MVQGDRQLLWHPRLDYKFLVGGGSQVTAYELLPDSNQSKYVASKHDITPLKCLAWSPDPAFDDLVAIGYGNGKVDLTRLEAASAANHASFTGPSVTLPVRNSRSCNTLAFCGADPNYLAVGLDKVRGEASLVIWDLVTVTPSLSIKAAGAPSTSVIPTHPQPQIPRGDLGPRTDARILQQHAPAEVVSSVAFLPKSTTALIAGISHRWLRLFDFRSQTPQVTNIASKVHGIVTDPFDPHRIGCYGDGIATIWDSRRLVHPLLTFTEKDASADGARVRPNPTITSIEFSPVRRGLLATLEKDANHVRFWDLQHAEVVSVSPEGRISRDSSHSSRVTRLSWANPMLPWATSGMGHATPPATPGESSQSPYHLVLSNTRRTKYFNKPLSSFALVPSADPFPLTSTVMAITRDGELELQSVYDTPTHTPWSPRGDLSIGIGRSYRIIPGFRERDPPPEPWDIVMEPSVTGSAPQSAVRTDSRGRGHVPDSRVASPPLFGRGDEDGFPALIPTTTAKGLANLAATRPGRSRGYSPAALRNLNFEHSTIVKAPSTNVPQRIATGGAKGKSSTAKAPRGSAPPWIPGTLGAMQHCVEGDISMIMRRRVIQGYGIVNPLHNSAVARDNSGDDLTLSETLSFPSPLIEGYSFSYHGILGVWEGFRPLHAHISAQPTPRIPQRGLLLDAPPPTPPHVAHDSHRHRGESRHTTQQSSRPPPDDQDDDFLAAISILNARKDSGQSDWRPPVATAKLGQRQLALYLCGWSLADGDLGNAIKKWEREHKHSQAACWLVFMGRYKQAVDLLMRSKDETHHMMSGMLAALTPLSNGMSKNNDLREHCERLIVRLQDPYLKAILTHLTVHDDWLAVLNELEESLPLRERLAIAFQFLDDKEASSYLRRAVERCIRDGNLEGLVITGLTIHGMDILQAYVDTTGDVQSAAVLAALNPARSRDYRTERWLNIYRDLLDQWKLFHYRCQLDIDRGRVLQEAIQQGEIEGFEWTPKQIVLRCNYCNKPFSPGWQNGIRATSCQNCKRALPRCSICLMTLNIVHDSTRWAELAHSGGKGPKGSPQRRACSEC</sequence>
<dbReference type="GO" id="GO:1904263">
    <property type="term" value="P:positive regulation of TORC1 signaling"/>
    <property type="evidence" value="ECO:0007669"/>
    <property type="project" value="TreeGrafter"/>
</dbReference>
<dbReference type="AlphaFoldDB" id="A0AAD5V639"/>
<dbReference type="Pfam" id="PF21720">
    <property type="entry name" value="MIOS_WD40"/>
    <property type="match status" value="1"/>
</dbReference>
<feature type="region of interest" description="Disordered" evidence="1">
    <location>
        <begin position="464"/>
        <end position="496"/>
    </location>
</feature>
<dbReference type="InterPro" id="IPR036322">
    <property type="entry name" value="WD40_repeat_dom_sf"/>
</dbReference>
<comment type="caution">
    <text evidence="3">The sequence shown here is derived from an EMBL/GenBank/DDBJ whole genome shotgun (WGS) entry which is preliminary data.</text>
</comment>
<feature type="compositionally biased region" description="Basic and acidic residues" evidence="1">
    <location>
        <begin position="475"/>
        <end position="485"/>
    </location>
</feature>
<name>A0AAD5V639_9APHY</name>
<evidence type="ECO:0000259" key="2">
    <source>
        <dbReference type="Pfam" id="PF21719"/>
    </source>
</evidence>
<dbReference type="InterPro" id="IPR015943">
    <property type="entry name" value="WD40/YVTN_repeat-like_dom_sf"/>
</dbReference>
<dbReference type="PANTHER" id="PTHR16453:SF9">
    <property type="entry name" value="GATOR COMPLEX PROTEIN MIOS"/>
    <property type="match status" value="1"/>
</dbReference>
<protein>
    <recommendedName>
        <fullName evidence="2">MIOS-like alpha-solenoid domain-containing protein</fullName>
    </recommendedName>
</protein>
<dbReference type="PANTHER" id="PTHR16453">
    <property type="entry name" value="WD40 DOMAIN-CONTAINING PROTEIN MIO FAMILY MEMBER"/>
    <property type="match status" value="1"/>
</dbReference>
<accession>A0AAD5V639</accession>
<dbReference type="Pfam" id="PF21719">
    <property type="entry name" value="MIOS_a-sol"/>
    <property type="match status" value="1"/>
</dbReference>
<feature type="compositionally biased region" description="Polar residues" evidence="1">
    <location>
        <begin position="464"/>
        <end position="474"/>
    </location>
</feature>
<evidence type="ECO:0000256" key="1">
    <source>
        <dbReference type="SAM" id="MobiDB-lite"/>
    </source>
</evidence>
<proteinExistence type="predicted"/>
<dbReference type="InterPro" id="IPR049092">
    <property type="entry name" value="MIOS_a-sol"/>
</dbReference>
<evidence type="ECO:0000313" key="3">
    <source>
        <dbReference type="EMBL" id="KAJ3487047.1"/>
    </source>
</evidence>
<feature type="region of interest" description="Disordered" evidence="1">
    <location>
        <begin position="1051"/>
        <end position="1070"/>
    </location>
</feature>
<organism evidence="3 4">
    <name type="scientific">Meripilus lineatus</name>
    <dbReference type="NCBI Taxonomy" id="2056292"/>
    <lineage>
        <taxon>Eukaryota</taxon>
        <taxon>Fungi</taxon>
        <taxon>Dikarya</taxon>
        <taxon>Basidiomycota</taxon>
        <taxon>Agaricomycotina</taxon>
        <taxon>Agaricomycetes</taxon>
        <taxon>Polyporales</taxon>
        <taxon>Meripilaceae</taxon>
        <taxon>Meripilus</taxon>
    </lineage>
</organism>
<dbReference type="InterPro" id="IPR037593">
    <property type="entry name" value="MIOS/Sea4"/>
</dbReference>
<feature type="domain" description="MIOS-like alpha-solenoid" evidence="2">
    <location>
        <begin position="743"/>
        <end position="879"/>
    </location>
</feature>
<dbReference type="Gene3D" id="2.130.10.10">
    <property type="entry name" value="YVTN repeat-like/Quinoprotein amine dehydrogenase"/>
    <property type="match status" value="1"/>
</dbReference>
<keyword evidence="4" id="KW-1185">Reference proteome</keyword>
<feature type="region of interest" description="Disordered" evidence="1">
    <location>
        <begin position="552"/>
        <end position="579"/>
    </location>
</feature>
<dbReference type="SUPFAM" id="SSF50978">
    <property type="entry name" value="WD40 repeat-like"/>
    <property type="match status" value="1"/>
</dbReference>
<reference evidence="3" key="1">
    <citation type="submission" date="2022-07" db="EMBL/GenBank/DDBJ databases">
        <title>Genome Sequence of Physisporinus lineatus.</title>
        <authorList>
            <person name="Buettner E."/>
        </authorList>
    </citation>
    <scope>NUCLEOTIDE SEQUENCE</scope>
    <source>
        <strain evidence="3">VT162</strain>
    </source>
</reference>
<dbReference type="EMBL" id="JANAWD010000103">
    <property type="protein sequence ID" value="KAJ3487047.1"/>
    <property type="molecule type" value="Genomic_DNA"/>
</dbReference>
<evidence type="ECO:0000313" key="4">
    <source>
        <dbReference type="Proteomes" id="UP001212997"/>
    </source>
</evidence>